<dbReference type="PANTHER" id="PTHR43595:SF2">
    <property type="entry name" value="SMALL RIBOSOMAL SUBUNIT PROTEIN MS42"/>
    <property type="match status" value="1"/>
</dbReference>
<dbReference type="SUPFAM" id="SSF46609">
    <property type="entry name" value="Fe,Mn superoxide dismutase (SOD), N-terminal domain"/>
    <property type="match status" value="1"/>
</dbReference>
<dbReference type="PANTHER" id="PTHR43595">
    <property type="entry name" value="37S RIBOSOMAL PROTEIN S26, MITOCHONDRIAL"/>
    <property type="match status" value="1"/>
</dbReference>
<dbReference type="SUPFAM" id="SSF54719">
    <property type="entry name" value="Fe,Mn superoxide dismutase (SOD), C-terminal domain"/>
    <property type="match status" value="1"/>
</dbReference>
<evidence type="ECO:0000256" key="1">
    <source>
        <dbReference type="ARBA" id="ARBA00037226"/>
    </source>
</evidence>
<dbReference type="InterPro" id="IPR036314">
    <property type="entry name" value="SOD_C_sf"/>
</dbReference>
<dbReference type="GO" id="GO:0005737">
    <property type="term" value="C:cytoplasm"/>
    <property type="evidence" value="ECO:0007669"/>
    <property type="project" value="TreeGrafter"/>
</dbReference>
<reference evidence="3" key="1">
    <citation type="submission" date="2020-04" db="EMBL/GenBank/DDBJ databases">
        <title>Genome Assembly and Annotation of Botryosphaeria dothidea sdau 11-99, a Latent Pathogen of Apple Fruit Ring Rot in China.</title>
        <authorList>
            <person name="Yu C."/>
            <person name="Diao Y."/>
            <person name="Lu Q."/>
            <person name="Zhao J."/>
            <person name="Cui S."/>
            <person name="Peng C."/>
            <person name="He B."/>
            <person name="Liu H."/>
        </authorList>
    </citation>
    <scope>NUCLEOTIDE SEQUENCE [LARGE SCALE GENOMIC DNA]</scope>
    <source>
        <strain evidence="3">Sdau11-99</strain>
    </source>
</reference>
<comment type="function">
    <text evidence="1">Component of the mitochondrial ribosome (mitoribosome), a dedicated translation machinery responsible for the synthesis of mitochondrial genome-encoded proteins, including at least some of the essential transmembrane subunits of the mitochondrial respiratory chain. The mitoribosomes are attached to the mitochondrial inner membrane and translation products are cotranslationally integrated into the membrane.</text>
</comment>
<evidence type="ECO:0000259" key="2">
    <source>
        <dbReference type="Pfam" id="PF02777"/>
    </source>
</evidence>
<accession>A0A8H4IYF9</accession>
<dbReference type="Proteomes" id="UP000572817">
    <property type="component" value="Unassembled WGS sequence"/>
</dbReference>
<gene>
    <name evidence="3" type="ORF">GTA08_BOTSDO02981</name>
</gene>
<dbReference type="InterPro" id="IPR036324">
    <property type="entry name" value="Mn/Fe_SOD_N_sf"/>
</dbReference>
<keyword evidence="4" id="KW-1185">Reference proteome</keyword>
<proteinExistence type="predicted"/>
<dbReference type="AlphaFoldDB" id="A0A8H4IYF9"/>
<dbReference type="Pfam" id="PF02777">
    <property type="entry name" value="Sod_Fe_C"/>
    <property type="match status" value="2"/>
</dbReference>
<comment type="caution">
    <text evidence="3">The sequence shown here is derived from an EMBL/GenBank/DDBJ whole genome shotgun (WGS) entry which is preliminary data.</text>
</comment>
<dbReference type="InterPro" id="IPR019832">
    <property type="entry name" value="Mn/Fe_SOD_C"/>
</dbReference>
<sequence length="319" mass="35469">MQANCPPAAPPSNTAVEQQPLDRALQARALHSVPALTNYGNEFHANGIPELMSANTFRTAWTDYQQLMVDKLNEKVVGTSLESDLLRDVVIQTAREPLFASTFNYASMAFNNHFYFQSISPAYHANTSPKADKEKPMSDELAESLTTSFSSLDIFKADFLATAEAMFGPGFVWLVWHNQRGAYNNGSWKILPTYLAGSPLSDAHWRQQPVDMNTQNHESAGGLSGADHARQSQVQNTVGILGPHSADGQAARNRAPGGADITPVLCVNTWEHVWVADWGIQHKRDYLEAWWRRINWNEVQAFTPEAALSLNKKNYPRIG</sequence>
<name>A0A8H4IYF9_9PEZI</name>
<evidence type="ECO:0000313" key="4">
    <source>
        <dbReference type="Proteomes" id="UP000572817"/>
    </source>
</evidence>
<dbReference type="Gene3D" id="3.55.40.20">
    <property type="entry name" value="Iron/manganese superoxide dismutase, C-terminal domain"/>
    <property type="match status" value="1"/>
</dbReference>
<feature type="domain" description="Manganese/iron superoxide dismutase C-terminal" evidence="2">
    <location>
        <begin position="260"/>
        <end position="300"/>
    </location>
</feature>
<dbReference type="OrthoDB" id="275227at2759"/>
<protein>
    <recommendedName>
        <fullName evidence="2">Manganese/iron superoxide dismutase C-terminal domain-containing protein</fullName>
    </recommendedName>
</protein>
<dbReference type="GO" id="GO:0046872">
    <property type="term" value="F:metal ion binding"/>
    <property type="evidence" value="ECO:0007669"/>
    <property type="project" value="InterPro"/>
</dbReference>
<organism evidence="3 4">
    <name type="scientific">Botryosphaeria dothidea</name>
    <dbReference type="NCBI Taxonomy" id="55169"/>
    <lineage>
        <taxon>Eukaryota</taxon>
        <taxon>Fungi</taxon>
        <taxon>Dikarya</taxon>
        <taxon>Ascomycota</taxon>
        <taxon>Pezizomycotina</taxon>
        <taxon>Dothideomycetes</taxon>
        <taxon>Dothideomycetes incertae sedis</taxon>
        <taxon>Botryosphaeriales</taxon>
        <taxon>Botryosphaeriaceae</taxon>
        <taxon>Botryosphaeria</taxon>
    </lineage>
</organism>
<feature type="domain" description="Manganese/iron superoxide dismutase C-terminal" evidence="2">
    <location>
        <begin position="138"/>
        <end position="181"/>
    </location>
</feature>
<evidence type="ECO:0000313" key="3">
    <source>
        <dbReference type="EMBL" id="KAF4309481.1"/>
    </source>
</evidence>
<dbReference type="GO" id="GO:0004784">
    <property type="term" value="F:superoxide dismutase activity"/>
    <property type="evidence" value="ECO:0007669"/>
    <property type="project" value="InterPro"/>
</dbReference>
<dbReference type="EMBL" id="WWBZ02000016">
    <property type="protein sequence ID" value="KAF4309481.1"/>
    <property type="molecule type" value="Genomic_DNA"/>
</dbReference>